<dbReference type="OrthoDB" id="9809348at2"/>
<dbReference type="SUPFAM" id="SSF55874">
    <property type="entry name" value="ATPase domain of HSP90 chaperone/DNA topoisomerase II/histidine kinase"/>
    <property type="match status" value="1"/>
</dbReference>
<keyword evidence="13 14" id="KW-0472">Membrane</keyword>
<evidence type="ECO:0000256" key="8">
    <source>
        <dbReference type="ARBA" id="ARBA00022741"/>
    </source>
</evidence>
<keyword evidence="4" id="KW-1003">Cell membrane</keyword>
<evidence type="ECO:0000256" key="7">
    <source>
        <dbReference type="ARBA" id="ARBA00022692"/>
    </source>
</evidence>
<dbReference type="Proteomes" id="UP000280696">
    <property type="component" value="Unassembled WGS sequence"/>
</dbReference>
<evidence type="ECO:0000256" key="6">
    <source>
        <dbReference type="ARBA" id="ARBA00022679"/>
    </source>
</evidence>
<evidence type="ECO:0000256" key="5">
    <source>
        <dbReference type="ARBA" id="ARBA00022553"/>
    </source>
</evidence>
<evidence type="ECO:0000256" key="1">
    <source>
        <dbReference type="ARBA" id="ARBA00000085"/>
    </source>
</evidence>
<comment type="catalytic activity">
    <reaction evidence="1">
        <text>ATP + protein L-histidine = ADP + protein N-phospho-L-histidine.</text>
        <dbReference type="EC" id="2.7.13.3"/>
    </reaction>
</comment>
<keyword evidence="10" id="KW-0067">ATP-binding</keyword>
<dbReference type="InterPro" id="IPR036890">
    <property type="entry name" value="HATPase_C_sf"/>
</dbReference>
<evidence type="ECO:0000256" key="4">
    <source>
        <dbReference type="ARBA" id="ARBA00022475"/>
    </source>
</evidence>
<dbReference type="GO" id="GO:0000155">
    <property type="term" value="F:phosphorelay sensor kinase activity"/>
    <property type="evidence" value="ECO:0007669"/>
    <property type="project" value="InterPro"/>
</dbReference>
<dbReference type="InterPro" id="IPR004358">
    <property type="entry name" value="Sig_transdc_His_kin-like_C"/>
</dbReference>
<keyword evidence="11 14" id="KW-1133">Transmembrane helix</keyword>
<keyword evidence="5" id="KW-0597">Phosphoprotein</keyword>
<keyword evidence="6" id="KW-0808">Transferase</keyword>
<sequence>MKAVRPDRKSIKIKLVTAFILTSIIPILLVNIIYYYNTSKLVQQNVESMTKANLEQTKVSLDVWLDSYEDILFQVYTDDTIVELVDKINAGEDVANNRKLLRKTLRGLFYTKDYVKSISIITESGELVFYDQLTASTTQTSWLDSIALSQAELYEEISLDNKTHLFPTGAEVIFGSNSCYLFHIGHRIIDYRDVEKKCGAVMVSIDVKLLEEVCGAPTDKGLNFIMDGNGYLVACPNSKEVGKPVVSGCAGKEDKKEACRRTARGTGLFGDRELSVYSVYDEKTGWEIVRITDQGDLVLGLYDQQKMLGFIILLSLLAVLIIMVSQVSRMTGAIKRVVETMRKAGRGDLTVHVGPDDTRPTEIEIIAEEFNSMMDKLKRSTEKQKDAEIAALEAQINPHFLYNTLDTINWMAIDKDEYEISNMIATLAGILRYGISDSNGVVKIKDEVEWLKQYIFLQQTKLKNSFECHIDVAPELMNLSIHKLLLQPFIENAILHGFEGVDRTSCLQMSMRRDLDFIKIQIEDNGCGISSEKVKEMNEGIFQKTDDKNHIGMENAITRLHMYYGESAKVVIDSKPGKGTTVRIQIPITKGESAYEGSGG</sequence>
<organism evidence="17 18">
    <name type="scientific">Parablautia intestinalis</name>
    <dbReference type="NCBI Taxonomy" id="2320100"/>
    <lineage>
        <taxon>Bacteria</taxon>
        <taxon>Bacillati</taxon>
        <taxon>Bacillota</taxon>
        <taxon>Clostridia</taxon>
        <taxon>Lachnospirales</taxon>
        <taxon>Lachnospiraceae</taxon>
        <taxon>Parablautia</taxon>
    </lineage>
</organism>
<dbReference type="InterPro" id="IPR003594">
    <property type="entry name" value="HATPase_dom"/>
</dbReference>
<protein>
    <recommendedName>
        <fullName evidence="3">histidine kinase</fullName>
        <ecNumber evidence="3">2.7.13.3</ecNumber>
    </recommendedName>
</protein>
<dbReference type="Pfam" id="PF00672">
    <property type="entry name" value="HAMP"/>
    <property type="match status" value="1"/>
</dbReference>
<dbReference type="GO" id="GO:0005524">
    <property type="term" value="F:ATP binding"/>
    <property type="evidence" value="ECO:0007669"/>
    <property type="project" value="UniProtKB-KW"/>
</dbReference>
<evidence type="ECO:0000313" key="17">
    <source>
        <dbReference type="EMBL" id="RKI90623.1"/>
    </source>
</evidence>
<evidence type="ECO:0000256" key="10">
    <source>
        <dbReference type="ARBA" id="ARBA00022840"/>
    </source>
</evidence>
<evidence type="ECO:0000256" key="11">
    <source>
        <dbReference type="ARBA" id="ARBA00022989"/>
    </source>
</evidence>
<evidence type="ECO:0000256" key="2">
    <source>
        <dbReference type="ARBA" id="ARBA00004651"/>
    </source>
</evidence>
<accession>A0A3A9ASW0</accession>
<dbReference type="GO" id="GO:0005886">
    <property type="term" value="C:plasma membrane"/>
    <property type="evidence" value="ECO:0007669"/>
    <property type="project" value="UniProtKB-SubCell"/>
</dbReference>
<dbReference type="EC" id="2.7.13.3" evidence="3"/>
<dbReference type="InterPro" id="IPR005467">
    <property type="entry name" value="His_kinase_dom"/>
</dbReference>
<dbReference type="InterPro" id="IPR010559">
    <property type="entry name" value="Sig_transdc_His_kin_internal"/>
</dbReference>
<dbReference type="PANTHER" id="PTHR34220:SF11">
    <property type="entry name" value="SENSOR PROTEIN KINASE HPTS"/>
    <property type="match status" value="1"/>
</dbReference>
<evidence type="ECO:0000256" key="13">
    <source>
        <dbReference type="ARBA" id="ARBA00023136"/>
    </source>
</evidence>
<dbReference type="CDD" id="cd06225">
    <property type="entry name" value="HAMP"/>
    <property type="match status" value="1"/>
</dbReference>
<gene>
    <name evidence="17" type="ORF">D7V94_12565</name>
</gene>
<dbReference type="Pfam" id="PF02518">
    <property type="entry name" value="HATPase_c"/>
    <property type="match status" value="1"/>
</dbReference>
<keyword evidence="18" id="KW-1185">Reference proteome</keyword>
<feature type="domain" description="HAMP" evidence="16">
    <location>
        <begin position="328"/>
        <end position="382"/>
    </location>
</feature>
<evidence type="ECO:0000259" key="15">
    <source>
        <dbReference type="PROSITE" id="PS50109"/>
    </source>
</evidence>
<feature type="domain" description="Histidine kinase" evidence="15">
    <location>
        <begin position="485"/>
        <end position="590"/>
    </location>
</feature>
<proteinExistence type="predicted"/>
<dbReference type="PROSITE" id="PS50885">
    <property type="entry name" value="HAMP"/>
    <property type="match status" value="1"/>
</dbReference>
<dbReference type="SMART" id="SM00304">
    <property type="entry name" value="HAMP"/>
    <property type="match status" value="1"/>
</dbReference>
<dbReference type="InterPro" id="IPR050640">
    <property type="entry name" value="Bact_2-comp_sensor_kinase"/>
</dbReference>
<keyword evidence="12" id="KW-0902">Two-component regulatory system</keyword>
<dbReference type="PRINTS" id="PR00344">
    <property type="entry name" value="BCTRLSENSOR"/>
</dbReference>
<keyword evidence="7 14" id="KW-0812">Transmembrane</keyword>
<feature type="transmembrane region" description="Helical" evidence="14">
    <location>
        <begin position="15"/>
        <end position="36"/>
    </location>
</feature>
<evidence type="ECO:0000313" key="18">
    <source>
        <dbReference type="Proteomes" id="UP000280696"/>
    </source>
</evidence>
<keyword evidence="8" id="KW-0547">Nucleotide-binding</keyword>
<dbReference type="AlphaFoldDB" id="A0A3A9ASW0"/>
<evidence type="ECO:0000256" key="9">
    <source>
        <dbReference type="ARBA" id="ARBA00022777"/>
    </source>
</evidence>
<dbReference type="RefSeq" id="WP_120470291.1">
    <property type="nucleotide sequence ID" value="NZ_RAYQ01000013.1"/>
</dbReference>
<feature type="transmembrane region" description="Helical" evidence="14">
    <location>
        <begin position="307"/>
        <end position="327"/>
    </location>
</feature>
<evidence type="ECO:0000259" key="16">
    <source>
        <dbReference type="PROSITE" id="PS50885"/>
    </source>
</evidence>
<comment type="caution">
    <text evidence="17">The sequence shown here is derived from an EMBL/GenBank/DDBJ whole genome shotgun (WGS) entry which is preliminary data.</text>
</comment>
<evidence type="ECO:0000256" key="3">
    <source>
        <dbReference type="ARBA" id="ARBA00012438"/>
    </source>
</evidence>
<dbReference type="PANTHER" id="PTHR34220">
    <property type="entry name" value="SENSOR HISTIDINE KINASE YPDA"/>
    <property type="match status" value="1"/>
</dbReference>
<dbReference type="Gene3D" id="6.10.340.10">
    <property type="match status" value="1"/>
</dbReference>
<dbReference type="EMBL" id="RAYQ01000013">
    <property type="protein sequence ID" value="RKI90623.1"/>
    <property type="molecule type" value="Genomic_DNA"/>
</dbReference>
<dbReference type="PROSITE" id="PS50109">
    <property type="entry name" value="HIS_KIN"/>
    <property type="match status" value="1"/>
</dbReference>
<comment type="subcellular location">
    <subcellularLocation>
        <location evidence="2">Cell membrane</location>
        <topology evidence="2">Multi-pass membrane protein</topology>
    </subcellularLocation>
</comment>
<dbReference type="InterPro" id="IPR003660">
    <property type="entry name" value="HAMP_dom"/>
</dbReference>
<evidence type="ECO:0000256" key="12">
    <source>
        <dbReference type="ARBA" id="ARBA00023012"/>
    </source>
</evidence>
<keyword evidence="9 17" id="KW-0418">Kinase</keyword>
<name>A0A3A9ASW0_9FIRM</name>
<reference evidence="17 18" key="1">
    <citation type="submission" date="2018-09" db="EMBL/GenBank/DDBJ databases">
        <title>Murine metabolic-syndrome-specific gut microbial biobank.</title>
        <authorList>
            <person name="Liu C."/>
        </authorList>
    </citation>
    <scope>NUCLEOTIDE SEQUENCE [LARGE SCALE GENOMIC DNA]</scope>
    <source>
        <strain evidence="17 18">0.1xD8-82</strain>
    </source>
</reference>
<dbReference type="Gene3D" id="3.30.565.10">
    <property type="entry name" value="Histidine kinase-like ATPase, C-terminal domain"/>
    <property type="match status" value="1"/>
</dbReference>
<dbReference type="SUPFAM" id="SSF158472">
    <property type="entry name" value="HAMP domain-like"/>
    <property type="match status" value="1"/>
</dbReference>
<dbReference type="Pfam" id="PF06580">
    <property type="entry name" value="His_kinase"/>
    <property type="match status" value="1"/>
</dbReference>
<evidence type="ECO:0000256" key="14">
    <source>
        <dbReference type="SAM" id="Phobius"/>
    </source>
</evidence>